<dbReference type="Gene3D" id="3.20.10.10">
    <property type="entry name" value="D-amino Acid Aminotransferase, subunit A, domain 2"/>
    <property type="match status" value="1"/>
</dbReference>
<reference evidence="1 2" key="1">
    <citation type="journal article" date="2022" name="Pathogens">
        <title>Staphylococcus ratti sp. nov. Isolated from a Lab Rat.</title>
        <authorList>
            <person name="Kovarovic V."/>
            <person name="Sedlacek I."/>
            <person name="Petras P."/>
            <person name="Kralova S."/>
            <person name="Maslanova I."/>
            <person name="Svec P."/>
            <person name="Neumann-Schaal M."/>
            <person name="Botka T."/>
            <person name="Gelbicova T."/>
            <person name="Stankova E."/>
            <person name="Doskar J."/>
            <person name="Pantucek R."/>
        </authorList>
    </citation>
    <scope>NUCLEOTIDE SEQUENCE [LARGE SCALE GENOMIC DNA]</scope>
    <source>
        <strain evidence="1 2">CCM 9025</strain>
    </source>
</reference>
<dbReference type="GO" id="GO:0008483">
    <property type="term" value="F:transaminase activity"/>
    <property type="evidence" value="ECO:0007669"/>
    <property type="project" value="UniProtKB-KW"/>
</dbReference>
<dbReference type="InterPro" id="IPR036038">
    <property type="entry name" value="Aminotransferase-like"/>
</dbReference>
<protein>
    <submittedName>
        <fullName evidence="1">Aminotransferase class IV</fullName>
    </submittedName>
</protein>
<gene>
    <name evidence="1" type="ORF">LN051_09440</name>
</gene>
<dbReference type="EMBL" id="CP086654">
    <property type="protein sequence ID" value="UEX89778.1"/>
    <property type="molecule type" value="Genomic_DNA"/>
</dbReference>
<dbReference type="RefSeq" id="WP_229292283.1">
    <property type="nucleotide sequence ID" value="NZ_CP086654.1"/>
</dbReference>
<dbReference type="Gene3D" id="3.30.470.10">
    <property type="match status" value="1"/>
</dbReference>
<name>A0ABY3PBU1_9STAP</name>
<keyword evidence="1" id="KW-0808">Transferase</keyword>
<dbReference type="InterPro" id="IPR043132">
    <property type="entry name" value="BCAT-like_C"/>
</dbReference>
<accession>A0ABY3PBU1</accession>
<proteinExistence type="predicted"/>
<evidence type="ECO:0000313" key="1">
    <source>
        <dbReference type="EMBL" id="UEX89778.1"/>
    </source>
</evidence>
<evidence type="ECO:0000313" key="2">
    <source>
        <dbReference type="Proteomes" id="UP001197626"/>
    </source>
</evidence>
<dbReference type="InterPro" id="IPR043131">
    <property type="entry name" value="BCAT-like_N"/>
</dbReference>
<dbReference type="SUPFAM" id="SSF56752">
    <property type="entry name" value="D-aminoacid aminotransferase-like PLP-dependent enzymes"/>
    <property type="match status" value="1"/>
</dbReference>
<sequence>MMELFETMRLEEGQISRESYHYKRLKQASEALGFKFDDMAWKHCIQNIQSTLTQGTHRIKVLLSKDGTLQYVDAPLPKTQMMSASLKKLDSSTPIWQRIYKTTERDYLNHSHITQLVLLYDVNEKILEFDIGNVVVEFEGQYITPKYEDDFLRGCMRQDLLDNQKIEVGILTLSSLKQFLNQGGKLWMINSLRGWVPVKLIEL</sequence>
<dbReference type="InterPro" id="IPR001544">
    <property type="entry name" value="Aminotrans_IV"/>
</dbReference>
<keyword evidence="2" id="KW-1185">Reference proteome</keyword>
<organism evidence="1 2">
    <name type="scientific">Staphylococcus ratti</name>
    <dbReference type="NCBI Taxonomy" id="2892440"/>
    <lineage>
        <taxon>Bacteria</taxon>
        <taxon>Bacillati</taxon>
        <taxon>Bacillota</taxon>
        <taxon>Bacilli</taxon>
        <taxon>Bacillales</taxon>
        <taxon>Staphylococcaceae</taxon>
        <taxon>Staphylococcus</taxon>
    </lineage>
</organism>
<dbReference type="Proteomes" id="UP001197626">
    <property type="component" value="Chromosome"/>
</dbReference>
<dbReference type="Pfam" id="PF01063">
    <property type="entry name" value="Aminotran_4"/>
    <property type="match status" value="1"/>
</dbReference>
<keyword evidence="1" id="KW-0032">Aminotransferase</keyword>